<reference evidence="1" key="1">
    <citation type="submission" date="2014-05" db="EMBL/GenBank/DDBJ databases">
        <authorList>
            <person name="Chronopoulou M."/>
        </authorList>
    </citation>
    <scope>NUCLEOTIDE SEQUENCE</scope>
    <source>
        <tissue evidence="1">Whole organism</tissue>
    </source>
</reference>
<organism evidence="1">
    <name type="scientific">Lepeophtheirus salmonis</name>
    <name type="common">Salmon louse</name>
    <name type="synonym">Caligus salmonis</name>
    <dbReference type="NCBI Taxonomy" id="72036"/>
    <lineage>
        <taxon>Eukaryota</taxon>
        <taxon>Metazoa</taxon>
        <taxon>Ecdysozoa</taxon>
        <taxon>Arthropoda</taxon>
        <taxon>Crustacea</taxon>
        <taxon>Multicrustacea</taxon>
        <taxon>Hexanauplia</taxon>
        <taxon>Copepoda</taxon>
        <taxon>Siphonostomatoida</taxon>
        <taxon>Caligidae</taxon>
        <taxon>Lepeophtheirus</taxon>
    </lineage>
</organism>
<evidence type="ECO:0000313" key="1">
    <source>
        <dbReference type="EMBL" id="CDW32728.1"/>
    </source>
</evidence>
<proteinExistence type="predicted"/>
<dbReference type="AlphaFoldDB" id="A0A0K2U3E5"/>
<dbReference type="EMBL" id="HACA01015367">
    <property type="protein sequence ID" value="CDW32728.1"/>
    <property type="molecule type" value="Transcribed_RNA"/>
</dbReference>
<accession>A0A0K2U3E5</accession>
<sequence length="86" mass="10416">MGKNKDFMTRWRNRKHFFGFIFSISNFFLTKVQQSIKSWDFILRNIRMPIVQEEYITNALIIFPPYPYHRAGIGKISDLECQLQHF</sequence>
<name>A0A0K2U3E5_LEPSM</name>
<protein>
    <submittedName>
        <fullName evidence="1">Uncharacterized protein</fullName>
    </submittedName>
</protein>